<dbReference type="AlphaFoldDB" id="A0AAW1NQ68"/>
<dbReference type="Proteomes" id="UP001465755">
    <property type="component" value="Unassembled WGS sequence"/>
</dbReference>
<keyword evidence="4" id="KW-1185">Reference proteome</keyword>
<name>A0AAW1NQ68_9CHLO</name>
<dbReference type="InterPro" id="IPR005380">
    <property type="entry name" value="XS_domain"/>
</dbReference>
<evidence type="ECO:0000256" key="1">
    <source>
        <dbReference type="SAM" id="MobiDB-lite"/>
    </source>
</evidence>
<dbReference type="Gene3D" id="3.30.70.2890">
    <property type="entry name" value="XS domain"/>
    <property type="match status" value="1"/>
</dbReference>
<dbReference type="Pfam" id="PF03468">
    <property type="entry name" value="XS"/>
    <property type="match status" value="1"/>
</dbReference>
<comment type="caution">
    <text evidence="3">The sequence shown here is derived from an EMBL/GenBank/DDBJ whole genome shotgun (WGS) entry which is preliminary data.</text>
</comment>
<dbReference type="GO" id="GO:0031047">
    <property type="term" value="P:regulatory ncRNA-mediated gene silencing"/>
    <property type="evidence" value="ECO:0007669"/>
    <property type="project" value="InterPro"/>
</dbReference>
<evidence type="ECO:0000313" key="3">
    <source>
        <dbReference type="EMBL" id="KAK9790337.1"/>
    </source>
</evidence>
<dbReference type="InterPro" id="IPR038588">
    <property type="entry name" value="XS_domain_sf"/>
</dbReference>
<dbReference type="EMBL" id="JALJOQ010000194">
    <property type="protein sequence ID" value="KAK9790337.1"/>
    <property type="molecule type" value="Genomic_DNA"/>
</dbReference>
<sequence length="542" mass="62726">MDERFAADHIQEFSDEQADEWEEIRDEVFEDLKAGKVGIGSGFRWSCPCQPTHKPYSALQSFQQHLHALSRHASHRAVLDYLDQQQQQQQQAVLATAAAAHPDTAHQQPAAKKQRIVQDLKPLCIGAPGCTLQQDIVWPPLVILHNIPIDVTNPQWKVPLYKSEDIESALTNFKQCRNTKYFMRWDGVKGRGTRGIACAEFIDYLAAHSLARHLESSGCGREHWDRIHEQWETGFKKNEQGPVYGWLATVGDMGALDPKRNMGWKARPFSEMVTEEHQRLLHDRHHFMISSAENQRRATEQEAAANTAKKRSGEHILDLQKQLQDLNARAESQAEQHRIEREEMEKAAAQHRQREQVADSSQAELRRQLEERIQVHDQQRQNMRRLYNGWLHKGKLEAQTKLARAQQSAQQEMHTLKKEYEEKLRASKEELLRKEEEITKEQLTDKHKNDEQLQQMLEVMDKVGLRGIDLGDTEELNDCSICCEPYDAYAPFVPQRCRRCAQKDELCSKCEKKNKKDLNETHTPRERVTAIKGDPGRFGFFL</sequence>
<reference evidence="3 4" key="1">
    <citation type="journal article" date="2024" name="Nat. Commun.">
        <title>Phylogenomics reveals the evolutionary origins of lichenization in chlorophyte algae.</title>
        <authorList>
            <person name="Puginier C."/>
            <person name="Libourel C."/>
            <person name="Otte J."/>
            <person name="Skaloud P."/>
            <person name="Haon M."/>
            <person name="Grisel S."/>
            <person name="Petersen M."/>
            <person name="Berrin J.G."/>
            <person name="Delaux P.M."/>
            <person name="Dal Grande F."/>
            <person name="Keller J."/>
        </authorList>
    </citation>
    <scope>NUCLEOTIDE SEQUENCE [LARGE SCALE GENOMIC DNA]</scope>
    <source>
        <strain evidence="3 4">SAG 2036</strain>
    </source>
</reference>
<protein>
    <recommendedName>
        <fullName evidence="2">XS domain-containing protein</fullName>
    </recommendedName>
</protein>
<feature type="domain" description="XS" evidence="2">
    <location>
        <begin position="134"/>
        <end position="253"/>
    </location>
</feature>
<organism evidence="3 4">
    <name type="scientific">Symbiochloris irregularis</name>
    <dbReference type="NCBI Taxonomy" id="706552"/>
    <lineage>
        <taxon>Eukaryota</taxon>
        <taxon>Viridiplantae</taxon>
        <taxon>Chlorophyta</taxon>
        <taxon>core chlorophytes</taxon>
        <taxon>Trebouxiophyceae</taxon>
        <taxon>Trebouxiales</taxon>
        <taxon>Trebouxiaceae</taxon>
        <taxon>Symbiochloris</taxon>
    </lineage>
</organism>
<evidence type="ECO:0000313" key="4">
    <source>
        <dbReference type="Proteomes" id="UP001465755"/>
    </source>
</evidence>
<evidence type="ECO:0000259" key="2">
    <source>
        <dbReference type="Pfam" id="PF03468"/>
    </source>
</evidence>
<feature type="region of interest" description="Disordered" evidence="1">
    <location>
        <begin position="293"/>
        <end position="314"/>
    </location>
</feature>
<proteinExistence type="predicted"/>
<gene>
    <name evidence="3" type="ORF">WJX73_003817</name>
</gene>
<accession>A0AAW1NQ68</accession>